<protein>
    <recommendedName>
        <fullName evidence="5">Serine kinase</fullName>
    </recommendedName>
</protein>
<comment type="caution">
    <text evidence="1">The sequence shown here is derived from an EMBL/GenBank/DDBJ whole genome shotgun (WGS) entry which is preliminary data.</text>
</comment>
<dbReference type="InterPro" id="IPR027417">
    <property type="entry name" value="P-loop_NTPase"/>
</dbReference>
<dbReference type="Gene3D" id="3.40.50.300">
    <property type="entry name" value="P-loop containing nucleotide triphosphate hydrolases"/>
    <property type="match status" value="1"/>
</dbReference>
<dbReference type="Proteomes" id="UP000268652">
    <property type="component" value="Unassembled WGS sequence"/>
</dbReference>
<accession>A0A3A9VXN6</accession>
<dbReference type="EMBL" id="RBDY01000024">
    <property type="protein sequence ID" value="RKN17359.1"/>
    <property type="molecule type" value="Genomic_DNA"/>
</dbReference>
<dbReference type="Proteomes" id="UP000275024">
    <property type="component" value="Unassembled WGS sequence"/>
</dbReference>
<evidence type="ECO:0008006" key="5">
    <source>
        <dbReference type="Google" id="ProtNLM"/>
    </source>
</evidence>
<evidence type="ECO:0000313" key="4">
    <source>
        <dbReference type="Proteomes" id="UP000275024"/>
    </source>
</evidence>
<dbReference type="EMBL" id="RBDX01000026">
    <property type="protein sequence ID" value="RKN05490.1"/>
    <property type="molecule type" value="Genomic_DNA"/>
</dbReference>
<gene>
    <name evidence="2" type="ORF">D7318_24110</name>
    <name evidence="1" type="ORF">D7319_24745</name>
</gene>
<keyword evidence="3" id="KW-1185">Reference proteome</keyword>
<name>A0A3A9VXN6_9ACTN</name>
<dbReference type="AlphaFoldDB" id="A0A3A9VXN6"/>
<reference evidence="3 4" key="1">
    <citation type="submission" date="2018-09" db="EMBL/GenBank/DDBJ databases">
        <title>Streptomyces sp. nov. DS1-2, an endophytic actinomycete isolated from roots of Dendrobium scabrilingue.</title>
        <authorList>
            <person name="Kuncharoen N."/>
            <person name="Kudo T."/>
            <person name="Ohkuma M."/>
            <person name="Yuki M."/>
            <person name="Tanasupawat S."/>
        </authorList>
    </citation>
    <scope>NUCLEOTIDE SEQUENCE [LARGE SCALE GENOMIC DNA]</scope>
    <source>
        <strain evidence="1 4">AZ1-7</strain>
        <strain evidence="2 3">DS1-2</strain>
    </source>
</reference>
<proteinExistence type="predicted"/>
<dbReference type="SUPFAM" id="SSF53795">
    <property type="entry name" value="PEP carboxykinase-like"/>
    <property type="match status" value="1"/>
</dbReference>
<organism evidence="1 4">
    <name type="scientific">Streptomyces radicis</name>
    <dbReference type="NCBI Taxonomy" id="1750517"/>
    <lineage>
        <taxon>Bacteria</taxon>
        <taxon>Bacillati</taxon>
        <taxon>Actinomycetota</taxon>
        <taxon>Actinomycetes</taxon>
        <taxon>Kitasatosporales</taxon>
        <taxon>Streptomycetaceae</taxon>
        <taxon>Streptomyces</taxon>
    </lineage>
</organism>
<evidence type="ECO:0000313" key="1">
    <source>
        <dbReference type="EMBL" id="RKN05490.1"/>
    </source>
</evidence>
<sequence>MLVRSAETSVLEWIRRYVGPWWAAVEEPTEGGTGPVVTAALGDIGNVTAGGTTTGWAEAGYPRTPTRYRRNADGTVVAVAPRDRVTYRWRPAAQRMDVRSEHGPALARATARVTREMVRAQLVTSGWVLLHASAAVLDGERAVLALGGRGAGKSTVALTLASRGAQLLGNDRVFARATEDGGVELAPWPSGAAVGLGLMRALGWADVARRRWAAGAEPHPSQDPRVTAALLTGRSEPPRVGERELKAHVRPEDFTGWFGLRGASSGRVAVTLFPLVRPGAEPQVDDGRATALTDADFMSGAVEDSYPDIFGLTGGANAGTALARAKVAARLGALPTRAIALGHDHRANVAFLEDITTHPDAEAVVH</sequence>
<evidence type="ECO:0000313" key="2">
    <source>
        <dbReference type="EMBL" id="RKN17359.1"/>
    </source>
</evidence>
<evidence type="ECO:0000313" key="3">
    <source>
        <dbReference type="Proteomes" id="UP000268652"/>
    </source>
</evidence>